<evidence type="ECO:0000256" key="5">
    <source>
        <dbReference type="ARBA" id="ARBA00022475"/>
    </source>
</evidence>
<dbReference type="SMART" id="SM00448">
    <property type="entry name" value="REC"/>
    <property type="match status" value="1"/>
</dbReference>
<dbReference type="Pfam" id="PF02518">
    <property type="entry name" value="HATPase_c"/>
    <property type="match status" value="1"/>
</dbReference>
<dbReference type="Pfam" id="PF01627">
    <property type="entry name" value="Hpt"/>
    <property type="match status" value="1"/>
</dbReference>
<dbReference type="InterPro" id="IPR001789">
    <property type="entry name" value="Sig_transdc_resp-reg_receiver"/>
</dbReference>
<dbReference type="PROSITE" id="PS50109">
    <property type="entry name" value="HIS_KIN"/>
    <property type="match status" value="1"/>
</dbReference>
<evidence type="ECO:0000259" key="21">
    <source>
        <dbReference type="PROSITE" id="PS50113"/>
    </source>
</evidence>
<dbReference type="NCBIfam" id="TIGR00229">
    <property type="entry name" value="sensory_box"/>
    <property type="match status" value="3"/>
</dbReference>
<dbReference type="InterPro" id="IPR042240">
    <property type="entry name" value="CHASE_sf"/>
</dbReference>
<comment type="caution">
    <text evidence="24">The sequence shown here is derived from an EMBL/GenBank/DDBJ whole genome shotgun (WGS) entry which is preliminary data.</text>
</comment>
<sequence length="1415" mass="149527">MTLLARPWHRLDRQAVVVAVLLLVCGTLASFLGAVFTTRLGDRQAQEVLDRRAAVAAWALEGEVARYRDAVGALAASVGAQQDFDAADFDALTAPLSGNRLTGASSVAFIGAAGPDEVPAVSAYWQARGSAPLVPDGTGEHMFVLFSVALDGGAITTRGRDVSGVPEPSAALRTARDTGTTVVSDGYVFLRDRALPLEQQQQSFVMVTPVYGPATTARAQEFRGWVLLGMRAADLAQGTLSDAAQGLINVSLSVTDSTGVPVEATAVGNGTASTSTDVRVVEVPVAQQTWTLTVSSTTAGDGLSASYGKLSQVLRYGGTTLSVLLAALAWTLVSGRRRAQRQVHEATLELQAAEAASRRQAELLDAVVDSIGDGVSVVDAAGETVLQNRAAEALLGSVEAPGDPGQWQEDYGVFRSDGTTPFPTGEMPMVRALAGESPPAVDLVIRRPGRAHHVVLNVTARPLVATAGTGAAVAVSRDVTEARRLQARLAAQADVQQRLLTALSDLGEAVSILREGRLTYVNDAYGQMLGRPVGALIGTRATDLCADQAALQESAALAERLTTPGSSAGPIRTRLRHRDGSVVTVEVAAIAVEHEGGHQVVCLLRDVTEQLRTQAELDRRAELLQAQRTAELEHREALAAAQAEAAREHGARVSEVAASQAQLQAAFDDALAGMSWTTPDGRFLKVNATYASMVGRTTEQLLDMRASELDHPDDDPAETIALVRETLAGQRPGFRQDKRFVRPDGSVGHVELSAVLIRDADGAPLHFANQVMDITDRVRAEAERDAQQAMLRAVMDNTRSLIYVKDMDGRYLLANALLQRAFGRSETQIVGRTDDDLHVTVDPAWRERDLRARDGMVAEEDTIIRADGSVTTYESVRFPLFDAHGALYGTCGISLDVTADRQAAAEREAAAAAVAEAAEAKSQFLATMSHEIRTPLNGVLGLMALLLDTGLDAQQQSWALAAERSGRALLAIVNDVLDTSKIEAGAVELESVELDVLAVVDDALLPLRQTAEQKGLALVVAPARSLERHRMGDPTRLRQVVTNLVANAVKFTDDGSVTVLVAGNGMRVDLTVTDTGMGMTTEQREKLFTRYAQADASTTRRFGGTGLGLSIVRGLVEQMGGHISVVSTPGMGSSFRVAVPLTAIDAPRPGTAPVTGAPTPMALRLLLAEDNDVNQLVARATLEAHGMSVDIVDDGAAAVTAVAAGGYDAVFMDCRMPGMDGLEATRRIRSAERATGAARLPIIAMTASAFDDDRTACREAGMDGFLPKPWTREQLTQTLADLARLHVPRASTRGAAPTGGAVFDPETVAELRELGDDAFTHLYRGYADSLAGSVAALLDAADGTGTPDEETATLAGVAHRLKGSSGALGALRLAELCKRLESVHPGDEPAVRGTLGEVQAEVARVRLGLDELLPR</sequence>
<dbReference type="SMART" id="SM00388">
    <property type="entry name" value="HisKA"/>
    <property type="match status" value="1"/>
</dbReference>
<dbReference type="InterPro" id="IPR008207">
    <property type="entry name" value="Sig_transdc_His_kin_Hpt_dom"/>
</dbReference>
<keyword evidence="5" id="KW-1003">Cell membrane</keyword>
<dbReference type="Gene3D" id="3.30.450.20">
    <property type="entry name" value="PAS domain"/>
    <property type="match status" value="4"/>
</dbReference>
<evidence type="ECO:0000259" key="22">
    <source>
        <dbReference type="PROSITE" id="PS50839"/>
    </source>
</evidence>
<evidence type="ECO:0000256" key="2">
    <source>
        <dbReference type="ARBA" id="ARBA00004651"/>
    </source>
</evidence>
<dbReference type="InterPro" id="IPR013767">
    <property type="entry name" value="PAS_fold"/>
</dbReference>
<name>A0A7K3W9S2_9ACTN</name>
<dbReference type="EC" id="2.7.13.3" evidence="4"/>
<dbReference type="SUPFAM" id="SSF55785">
    <property type="entry name" value="PYP-like sensor domain (PAS domain)"/>
    <property type="match status" value="4"/>
</dbReference>
<evidence type="ECO:0000256" key="7">
    <source>
        <dbReference type="ARBA" id="ARBA00022692"/>
    </source>
</evidence>
<keyword evidence="7 17" id="KW-0812">Transmembrane</keyword>
<evidence type="ECO:0000256" key="3">
    <source>
        <dbReference type="ARBA" id="ARBA00006402"/>
    </source>
</evidence>
<feature type="modified residue" description="4-aspartylphosphate" evidence="16">
    <location>
        <position position="1213"/>
    </location>
</feature>
<dbReference type="GO" id="GO:0000155">
    <property type="term" value="F:phosphorelay sensor kinase activity"/>
    <property type="evidence" value="ECO:0007669"/>
    <property type="project" value="InterPro"/>
</dbReference>
<dbReference type="Pfam" id="PF00989">
    <property type="entry name" value="PAS"/>
    <property type="match status" value="1"/>
</dbReference>
<organism evidence="24 25">
    <name type="scientific">Goekera deserti</name>
    <dbReference type="NCBI Taxonomy" id="2497753"/>
    <lineage>
        <taxon>Bacteria</taxon>
        <taxon>Bacillati</taxon>
        <taxon>Actinomycetota</taxon>
        <taxon>Actinomycetes</taxon>
        <taxon>Geodermatophilales</taxon>
        <taxon>Geodermatophilaceae</taxon>
        <taxon>Goekera</taxon>
    </lineage>
</organism>
<dbReference type="Pfam" id="PF00512">
    <property type="entry name" value="HisKA"/>
    <property type="match status" value="1"/>
</dbReference>
<dbReference type="SUPFAM" id="SSF55874">
    <property type="entry name" value="ATPase domain of HSP90 chaperone/DNA topoisomerase II/histidine kinase"/>
    <property type="match status" value="1"/>
</dbReference>
<evidence type="ECO:0000259" key="23">
    <source>
        <dbReference type="PROSITE" id="PS50894"/>
    </source>
</evidence>
<comment type="subcellular location">
    <subcellularLocation>
        <location evidence="2">Cell membrane</location>
        <topology evidence="2">Multi-pass membrane protein</topology>
    </subcellularLocation>
</comment>
<dbReference type="Gene3D" id="3.40.50.2300">
    <property type="match status" value="1"/>
</dbReference>
<feature type="domain" description="HPt" evidence="23">
    <location>
        <begin position="1315"/>
        <end position="1415"/>
    </location>
</feature>
<dbReference type="Pfam" id="PF03924">
    <property type="entry name" value="CHASE"/>
    <property type="match status" value="1"/>
</dbReference>
<dbReference type="Gene3D" id="1.10.287.130">
    <property type="match status" value="1"/>
</dbReference>
<keyword evidence="13 17" id="KW-0472">Membrane</keyword>
<accession>A0A7K3W9S2</accession>
<feature type="domain" description="PAC" evidence="21">
    <location>
        <begin position="734"/>
        <end position="786"/>
    </location>
</feature>
<dbReference type="InterPro" id="IPR036641">
    <property type="entry name" value="HPT_dom_sf"/>
</dbReference>
<dbReference type="InterPro" id="IPR006189">
    <property type="entry name" value="CHASE_dom"/>
</dbReference>
<feature type="domain" description="Histidine kinase" evidence="18">
    <location>
        <begin position="927"/>
        <end position="1143"/>
    </location>
</feature>
<feature type="domain" description="PAS" evidence="20">
    <location>
        <begin position="787"/>
        <end position="843"/>
    </location>
</feature>
<feature type="domain" description="PAS" evidence="20">
    <location>
        <begin position="360"/>
        <end position="396"/>
    </location>
</feature>
<dbReference type="SUPFAM" id="SSF52172">
    <property type="entry name" value="CheY-like"/>
    <property type="match status" value="1"/>
</dbReference>
<dbReference type="PANTHER" id="PTHR45339:SF1">
    <property type="entry name" value="HYBRID SIGNAL TRANSDUCTION HISTIDINE KINASE J"/>
    <property type="match status" value="1"/>
</dbReference>
<keyword evidence="12" id="KW-0902">Two-component regulatory system</keyword>
<dbReference type="Pfam" id="PF00072">
    <property type="entry name" value="Response_reg"/>
    <property type="match status" value="1"/>
</dbReference>
<dbReference type="PROSITE" id="PS50112">
    <property type="entry name" value="PAS"/>
    <property type="match status" value="3"/>
</dbReference>
<evidence type="ECO:0000256" key="16">
    <source>
        <dbReference type="PROSITE-ProRule" id="PRU00169"/>
    </source>
</evidence>
<evidence type="ECO:0000259" key="20">
    <source>
        <dbReference type="PROSITE" id="PS50112"/>
    </source>
</evidence>
<evidence type="ECO:0000256" key="17">
    <source>
        <dbReference type="SAM" id="Phobius"/>
    </source>
</evidence>
<keyword evidence="9" id="KW-0808">Transferase</keyword>
<evidence type="ECO:0000256" key="15">
    <source>
        <dbReference type="PROSITE-ProRule" id="PRU00110"/>
    </source>
</evidence>
<evidence type="ECO:0000256" key="6">
    <source>
        <dbReference type="ARBA" id="ARBA00022553"/>
    </source>
</evidence>
<reference evidence="24 25" key="1">
    <citation type="submission" date="2020-02" db="EMBL/GenBank/DDBJ databases">
        <title>The whole genome sequence of CPCC 205119.</title>
        <authorList>
            <person name="Jiang Z."/>
        </authorList>
    </citation>
    <scope>NUCLEOTIDE SEQUENCE [LARGE SCALE GENOMIC DNA]</scope>
    <source>
        <strain evidence="24 25">CPCC 205119</strain>
    </source>
</reference>
<dbReference type="InterPro" id="IPR013656">
    <property type="entry name" value="PAS_4"/>
</dbReference>
<dbReference type="InterPro" id="IPR035965">
    <property type="entry name" value="PAS-like_dom_sf"/>
</dbReference>
<dbReference type="Gene3D" id="1.20.120.160">
    <property type="entry name" value="HPT domain"/>
    <property type="match status" value="1"/>
</dbReference>
<dbReference type="Gene3D" id="3.30.565.10">
    <property type="entry name" value="Histidine kinase-like ATPase, C-terminal domain"/>
    <property type="match status" value="1"/>
</dbReference>
<keyword evidence="6 16" id="KW-0597">Phosphoprotein</keyword>
<proteinExistence type="inferred from homology"/>
<dbReference type="SMART" id="SM01079">
    <property type="entry name" value="CHASE"/>
    <property type="match status" value="1"/>
</dbReference>
<evidence type="ECO:0000256" key="10">
    <source>
        <dbReference type="ARBA" id="ARBA00022840"/>
    </source>
</evidence>
<keyword evidence="11 17" id="KW-1133">Transmembrane helix</keyword>
<dbReference type="EMBL" id="JAAGWK010000002">
    <property type="protein sequence ID" value="NEL52590.1"/>
    <property type="molecule type" value="Genomic_DNA"/>
</dbReference>
<feature type="domain" description="PAC" evidence="21">
    <location>
        <begin position="857"/>
        <end position="909"/>
    </location>
</feature>
<dbReference type="InterPro" id="IPR003594">
    <property type="entry name" value="HATPase_dom"/>
</dbReference>
<feature type="transmembrane region" description="Helical" evidence="17">
    <location>
        <begin position="15"/>
        <end position="36"/>
    </location>
</feature>
<dbReference type="InterPro" id="IPR005467">
    <property type="entry name" value="His_kinase_dom"/>
</dbReference>
<dbReference type="RefSeq" id="WP_152731273.1">
    <property type="nucleotide sequence ID" value="NZ_JAABOZ010000009.1"/>
</dbReference>
<dbReference type="FunFam" id="3.30.565.10:FF:000010">
    <property type="entry name" value="Sensor histidine kinase RcsC"/>
    <property type="match status" value="1"/>
</dbReference>
<dbReference type="Proteomes" id="UP000470470">
    <property type="component" value="Unassembled WGS sequence"/>
</dbReference>
<evidence type="ECO:0000256" key="11">
    <source>
        <dbReference type="ARBA" id="ARBA00022989"/>
    </source>
</evidence>
<dbReference type="CDD" id="cd17546">
    <property type="entry name" value="REC_hyHK_CKI1_RcsC-like"/>
    <property type="match status" value="1"/>
</dbReference>
<feature type="domain" description="PAS" evidence="20">
    <location>
        <begin position="659"/>
        <end position="730"/>
    </location>
</feature>
<dbReference type="Gene3D" id="3.30.450.350">
    <property type="entry name" value="CHASE domain"/>
    <property type="match status" value="1"/>
</dbReference>
<keyword evidence="10" id="KW-0067">ATP-binding</keyword>
<evidence type="ECO:0000256" key="9">
    <source>
        <dbReference type="ARBA" id="ARBA00022777"/>
    </source>
</evidence>
<feature type="domain" description="PAC" evidence="21">
    <location>
        <begin position="569"/>
        <end position="619"/>
    </location>
</feature>
<evidence type="ECO:0000259" key="19">
    <source>
        <dbReference type="PROSITE" id="PS50110"/>
    </source>
</evidence>
<evidence type="ECO:0000256" key="13">
    <source>
        <dbReference type="ARBA" id="ARBA00023136"/>
    </source>
</evidence>
<comment type="catalytic activity">
    <reaction evidence="1">
        <text>ATP + protein L-histidine = ADP + protein N-phospho-L-histidine.</text>
        <dbReference type="EC" id="2.7.13.3"/>
    </reaction>
</comment>
<evidence type="ECO:0000256" key="1">
    <source>
        <dbReference type="ARBA" id="ARBA00000085"/>
    </source>
</evidence>
<keyword evidence="8" id="KW-0547">Nucleotide-binding</keyword>
<dbReference type="PROSITE" id="PS50894">
    <property type="entry name" value="HPT"/>
    <property type="match status" value="1"/>
</dbReference>
<feature type="domain" description="CHASE" evidence="22">
    <location>
        <begin position="159"/>
        <end position="258"/>
    </location>
</feature>
<feature type="modified residue" description="Phosphohistidine" evidence="15">
    <location>
        <position position="1359"/>
    </location>
</feature>
<feature type="domain" description="Response regulatory" evidence="19">
    <location>
        <begin position="1164"/>
        <end position="1283"/>
    </location>
</feature>
<dbReference type="GO" id="GO:0005524">
    <property type="term" value="F:ATP binding"/>
    <property type="evidence" value="ECO:0007669"/>
    <property type="project" value="UniProtKB-KW"/>
</dbReference>
<evidence type="ECO:0000256" key="8">
    <source>
        <dbReference type="ARBA" id="ARBA00022741"/>
    </source>
</evidence>
<evidence type="ECO:0000256" key="14">
    <source>
        <dbReference type="ARBA" id="ARBA00074306"/>
    </source>
</evidence>
<keyword evidence="9" id="KW-0418">Kinase</keyword>
<dbReference type="SMART" id="SM00091">
    <property type="entry name" value="PAS"/>
    <property type="match status" value="4"/>
</dbReference>
<gene>
    <name evidence="24" type="ORF">G1H19_00990</name>
</gene>
<dbReference type="GO" id="GO:0005886">
    <property type="term" value="C:plasma membrane"/>
    <property type="evidence" value="ECO:0007669"/>
    <property type="project" value="UniProtKB-SubCell"/>
</dbReference>
<dbReference type="CDD" id="cd00088">
    <property type="entry name" value="HPT"/>
    <property type="match status" value="1"/>
</dbReference>
<evidence type="ECO:0000256" key="12">
    <source>
        <dbReference type="ARBA" id="ARBA00023012"/>
    </source>
</evidence>
<dbReference type="SMART" id="SM00387">
    <property type="entry name" value="HATPase_c"/>
    <property type="match status" value="1"/>
</dbReference>
<dbReference type="SUPFAM" id="SSF47226">
    <property type="entry name" value="Histidine-containing phosphotransfer domain, HPT domain"/>
    <property type="match status" value="1"/>
</dbReference>
<dbReference type="GO" id="GO:0006355">
    <property type="term" value="P:regulation of DNA-templated transcription"/>
    <property type="evidence" value="ECO:0007669"/>
    <property type="project" value="InterPro"/>
</dbReference>
<evidence type="ECO:0000256" key="4">
    <source>
        <dbReference type="ARBA" id="ARBA00012438"/>
    </source>
</evidence>
<evidence type="ECO:0000259" key="18">
    <source>
        <dbReference type="PROSITE" id="PS50109"/>
    </source>
</evidence>
<dbReference type="Pfam" id="PF13188">
    <property type="entry name" value="PAS_8"/>
    <property type="match status" value="1"/>
</dbReference>
<dbReference type="InterPro" id="IPR000014">
    <property type="entry name" value="PAS"/>
</dbReference>
<dbReference type="SUPFAM" id="SSF47384">
    <property type="entry name" value="Homodimeric domain of signal transducing histidine kinase"/>
    <property type="match status" value="1"/>
</dbReference>
<dbReference type="PROSITE" id="PS50110">
    <property type="entry name" value="RESPONSE_REGULATORY"/>
    <property type="match status" value="1"/>
</dbReference>
<dbReference type="InterPro" id="IPR000700">
    <property type="entry name" value="PAS-assoc_C"/>
</dbReference>
<dbReference type="InterPro" id="IPR036890">
    <property type="entry name" value="HATPase_C_sf"/>
</dbReference>
<keyword evidence="25" id="KW-1185">Reference proteome</keyword>
<dbReference type="InterPro" id="IPR036097">
    <property type="entry name" value="HisK_dim/P_sf"/>
</dbReference>
<evidence type="ECO:0000313" key="25">
    <source>
        <dbReference type="Proteomes" id="UP000470470"/>
    </source>
</evidence>
<dbReference type="SMART" id="SM00086">
    <property type="entry name" value="PAC"/>
    <property type="match status" value="4"/>
</dbReference>
<dbReference type="InterPro" id="IPR003661">
    <property type="entry name" value="HisK_dim/P_dom"/>
</dbReference>
<protein>
    <recommendedName>
        <fullName evidence="14">Circadian input-output histidine kinase CikA</fullName>
        <ecNumber evidence="4">2.7.13.3</ecNumber>
    </recommendedName>
</protein>
<evidence type="ECO:0000313" key="24">
    <source>
        <dbReference type="EMBL" id="NEL52590.1"/>
    </source>
</evidence>
<dbReference type="PRINTS" id="PR00344">
    <property type="entry name" value="BCTRLSENSOR"/>
</dbReference>
<dbReference type="Pfam" id="PF08448">
    <property type="entry name" value="PAS_4"/>
    <property type="match status" value="1"/>
</dbReference>
<dbReference type="PROSITE" id="PS50839">
    <property type="entry name" value="CHASE"/>
    <property type="match status" value="1"/>
</dbReference>
<dbReference type="CDD" id="cd00082">
    <property type="entry name" value="HisKA"/>
    <property type="match status" value="1"/>
</dbReference>
<dbReference type="CDD" id="cd00130">
    <property type="entry name" value="PAS"/>
    <property type="match status" value="3"/>
</dbReference>
<comment type="similarity">
    <text evidence="3">In the N-terminal section; belongs to the phytochrome family.</text>
</comment>
<dbReference type="PANTHER" id="PTHR45339">
    <property type="entry name" value="HYBRID SIGNAL TRANSDUCTION HISTIDINE KINASE J"/>
    <property type="match status" value="1"/>
</dbReference>
<dbReference type="PROSITE" id="PS50113">
    <property type="entry name" value="PAC"/>
    <property type="match status" value="3"/>
</dbReference>
<dbReference type="CDD" id="cd16922">
    <property type="entry name" value="HATPase_EvgS-ArcB-TorS-like"/>
    <property type="match status" value="1"/>
</dbReference>
<dbReference type="InterPro" id="IPR004358">
    <property type="entry name" value="Sig_transdc_His_kin-like_C"/>
</dbReference>
<dbReference type="InterPro" id="IPR001610">
    <property type="entry name" value="PAC"/>
</dbReference>
<dbReference type="InterPro" id="IPR011006">
    <property type="entry name" value="CheY-like_superfamily"/>
</dbReference>
<dbReference type="Pfam" id="PF13426">
    <property type="entry name" value="PAS_9"/>
    <property type="match status" value="1"/>
</dbReference>